<keyword evidence="6" id="KW-0804">Transcription</keyword>
<evidence type="ECO:0000256" key="2">
    <source>
        <dbReference type="ARBA" id="ARBA00022723"/>
    </source>
</evidence>
<dbReference type="GO" id="GO:0009791">
    <property type="term" value="P:post-embryonic development"/>
    <property type="evidence" value="ECO:0007669"/>
    <property type="project" value="UniProtKB-ARBA"/>
</dbReference>
<evidence type="ECO:0000256" key="4">
    <source>
        <dbReference type="ARBA" id="ARBA00022833"/>
    </source>
</evidence>
<proteinExistence type="predicted"/>
<accession>A0A1X7TF38</accession>
<dbReference type="SUPFAM" id="SSF57667">
    <property type="entry name" value="beta-beta-alpha zinc fingers"/>
    <property type="match status" value="1"/>
</dbReference>
<dbReference type="InParanoid" id="A0A1X7TF38"/>
<dbReference type="PROSITE" id="PS50808">
    <property type="entry name" value="ZF_BED"/>
    <property type="match status" value="1"/>
</dbReference>
<reference evidence="10" key="1">
    <citation type="submission" date="2017-05" db="UniProtKB">
        <authorList>
            <consortium name="EnsemblMetazoa"/>
        </authorList>
    </citation>
    <scope>IDENTIFICATION</scope>
</reference>
<evidence type="ECO:0000256" key="3">
    <source>
        <dbReference type="ARBA" id="ARBA00022771"/>
    </source>
</evidence>
<name>A0A1X7TF38_AMPQE</name>
<evidence type="ECO:0000256" key="5">
    <source>
        <dbReference type="ARBA" id="ARBA00023015"/>
    </source>
</evidence>
<protein>
    <recommendedName>
        <fullName evidence="9">BED-type domain-containing protein</fullName>
    </recommendedName>
</protein>
<keyword evidence="3 8" id="KW-0863">Zinc-finger</keyword>
<evidence type="ECO:0000313" key="10">
    <source>
        <dbReference type="EnsemblMetazoa" id="Aqu2.1.12992_001"/>
    </source>
</evidence>
<keyword evidence="2" id="KW-0479">Metal-binding</keyword>
<keyword evidence="5" id="KW-0805">Transcription regulation</keyword>
<keyword evidence="7" id="KW-0539">Nucleus</keyword>
<dbReference type="AlphaFoldDB" id="A0A1X7TF38"/>
<dbReference type="EnsemblMetazoa" id="Aqu2.1.12992_001">
    <property type="protein sequence ID" value="Aqu2.1.12992_001"/>
    <property type="gene ID" value="Aqu2.1.12992"/>
</dbReference>
<evidence type="ECO:0000256" key="8">
    <source>
        <dbReference type="PROSITE-ProRule" id="PRU00027"/>
    </source>
</evidence>
<comment type="subcellular location">
    <subcellularLocation>
        <location evidence="1">Nucleus</location>
    </subcellularLocation>
</comment>
<feature type="domain" description="BED-type" evidence="9">
    <location>
        <begin position="1"/>
        <end position="61"/>
    </location>
</feature>
<dbReference type="GO" id="GO:0005634">
    <property type="term" value="C:nucleus"/>
    <property type="evidence" value="ECO:0007669"/>
    <property type="project" value="UniProtKB-SubCell"/>
</dbReference>
<dbReference type="Pfam" id="PF02892">
    <property type="entry name" value="zf-BED"/>
    <property type="match status" value="1"/>
</dbReference>
<dbReference type="GO" id="GO:0008270">
    <property type="term" value="F:zinc ion binding"/>
    <property type="evidence" value="ECO:0007669"/>
    <property type="project" value="UniProtKB-KW"/>
</dbReference>
<organism evidence="10">
    <name type="scientific">Amphimedon queenslandica</name>
    <name type="common">Sponge</name>
    <dbReference type="NCBI Taxonomy" id="400682"/>
    <lineage>
        <taxon>Eukaryota</taxon>
        <taxon>Metazoa</taxon>
        <taxon>Porifera</taxon>
        <taxon>Demospongiae</taxon>
        <taxon>Heteroscleromorpha</taxon>
        <taxon>Haplosclerida</taxon>
        <taxon>Niphatidae</taxon>
        <taxon>Amphimedon</taxon>
    </lineage>
</organism>
<dbReference type="PANTHER" id="PTHR46481">
    <property type="entry name" value="ZINC FINGER BED DOMAIN-CONTAINING PROTEIN 4"/>
    <property type="match status" value="1"/>
</dbReference>
<dbReference type="eggNOG" id="KOG1121">
    <property type="taxonomic scope" value="Eukaryota"/>
</dbReference>
<dbReference type="InterPro" id="IPR003656">
    <property type="entry name" value="Znf_BED"/>
</dbReference>
<dbReference type="STRING" id="400682.A0A1X7TF38"/>
<dbReference type="GO" id="GO:0003677">
    <property type="term" value="F:DNA binding"/>
    <property type="evidence" value="ECO:0007669"/>
    <property type="project" value="InterPro"/>
</dbReference>
<dbReference type="SMART" id="SM00614">
    <property type="entry name" value="ZnF_BED"/>
    <property type="match status" value="1"/>
</dbReference>
<dbReference type="OrthoDB" id="10057873at2759"/>
<evidence type="ECO:0000256" key="6">
    <source>
        <dbReference type="ARBA" id="ARBA00023163"/>
    </source>
</evidence>
<keyword evidence="4" id="KW-0862">Zinc</keyword>
<sequence>MANSPVFDHYNLPEADNTDAPLTNFKALCKHCKVKVSGSYKATSNFITHLKRKHPEIHKSLSKCSPATQAKVTEYTTALRKWHHNDDGQISLTQSIVSFIAKDLLPVSLVESGAFREVIEKAQPAYTMPSRKHLCTKLILCANIHQKMKLKFQEAHGVCLTIDLWSSRDMRSFIDITVHFIENFCLCC</sequence>
<dbReference type="InterPro" id="IPR036236">
    <property type="entry name" value="Znf_C2H2_sf"/>
</dbReference>
<evidence type="ECO:0000259" key="9">
    <source>
        <dbReference type="PROSITE" id="PS50808"/>
    </source>
</evidence>
<dbReference type="PANTHER" id="PTHR46481:SF10">
    <property type="entry name" value="ZINC FINGER BED DOMAIN-CONTAINING PROTEIN 39"/>
    <property type="match status" value="1"/>
</dbReference>
<dbReference type="InterPro" id="IPR052035">
    <property type="entry name" value="ZnF_BED_domain_contain"/>
</dbReference>
<evidence type="ECO:0000256" key="7">
    <source>
        <dbReference type="ARBA" id="ARBA00023242"/>
    </source>
</evidence>
<dbReference type="SUPFAM" id="SSF140996">
    <property type="entry name" value="Hermes dimerisation domain"/>
    <property type="match status" value="1"/>
</dbReference>
<evidence type="ECO:0000256" key="1">
    <source>
        <dbReference type="ARBA" id="ARBA00004123"/>
    </source>
</evidence>